<protein>
    <submittedName>
        <fullName evidence="2">Delta7-sterol-C56-desaturase-like protein isoform X2</fullName>
    </submittedName>
</protein>
<keyword evidence="1" id="KW-1133">Transmembrane helix</keyword>
<sequence length="116" mass="13523">MEEYLHLFVEEAHFYNGIVLGNLLPGNLWKPLPHMLQSWLRNYIGGILLYFLSAALWSFYIYYWKRHLYFPPDSIPSNESMRLQIIVSMKALPWYGALPTIAEYMVERAGPGVSPV</sequence>
<keyword evidence="3" id="KW-1185">Reference proteome</keyword>
<organism evidence="2 3">
    <name type="scientific">Cinnamomum micranthum f. kanehirae</name>
    <dbReference type="NCBI Taxonomy" id="337451"/>
    <lineage>
        <taxon>Eukaryota</taxon>
        <taxon>Viridiplantae</taxon>
        <taxon>Streptophyta</taxon>
        <taxon>Embryophyta</taxon>
        <taxon>Tracheophyta</taxon>
        <taxon>Spermatophyta</taxon>
        <taxon>Magnoliopsida</taxon>
        <taxon>Magnoliidae</taxon>
        <taxon>Laurales</taxon>
        <taxon>Lauraceae</taxon>
        <taxon>Cinnamomum</taxon>
    </lineage>
</organism>
<dbReference type="AlphaFoldDB" id="A0A3S4NVM7"/>
<name>A0A3S4NVM7_9MAGN</name>
<feature type="transmembrane region" description="Helical" evidence="1">
    <location>
        <begin position="43"/>
        <end position="63"/>
    </location>
</feature>
<proteinExistence type="predicted"/>
<keyword evidence="1" id="KW-0472">Membrane</keyword>
<evidence type="ECO:0000256" key="1">
    <source>
        <dbReference type="SAM" id="Phobius"/>
    </source>
</evidence>
<keyword evidence="1" id="KW-0812">Transmembrane</keyword>
<accession>A0A3S4NVM7</accession>
<dbReference type="Proteomes" id="UP000283530">
    <property type="component" value="Unassembled WGS sequence"/>
</dbReference>
<comment type="caution">
    <text evidence="2">The sequence shown here is derived from an EMBL/GenBank/DDBJ whole genome shotgun (WGS) entry which is preliminary data.</text>
</comment>
<gene>
    <name evidence="2" type="ORF">CKAN_01092800</name>
</gene>
<dbReference type="EMBL" id="QPKB01000004">
    <property type="protein sequence ID" value="RWR82216.1"/>
    <property type="molecule type" value="Genomic_DNA"/>
</dbReference>
<reference evidence="2 3" key="1">
    <citation type="journal article" date="2019" name="Nat. Plants">
        <title>Stout camphor tree genome fills gaps in understanding of flowering plant genome evolution.</title>
        <authorList>
            <person name="Chaw S.M."/>
            <person name="Liu Y.C."/>
            <person name="Wu Y.W."/>
            <person name="Wang H.Y."/>
            <person name="Lin C.I."/>
            <person name="Wu C.S."/>
            <person name="Ke H.M."/>
            <person name="Chang L.Y."/>
            <person name="Hsu C.Y."/>
            <person name="Yang H.T."/>
            <person name="Sudianto E."/>
            <person name="Hsu M.H."/>
            <person name="Wu K.P."/>
            <person name="Wang L.N."/>
            <person name="Leebens-Mack J.H."/>
            <person name="Tsai I.J."/>
        </authorList>
    </citation>
    <scope>NUCLEOTIDE SEQUENCE [LARGE SCALE GENOMIC DNA]</scope>
    <source>
        <strain evidence="3">cv. Chaw 1501</strain>
        <tissue evidence="2">Young leaves</tissue>
    </source>
</reference>
<evidence type="ECO:0000313" key="2">
    <source>
        <dbReference type="EMBL" id="RWR82216.1"/>
    </source>
</evidence>
<evidence type="ECO:0000313" key="3">
    <source>
        <dbReference type="Proteomes" id="UP000283530"/>
    </source>
</evidence>
<dbReference type="STRING" id="337451.A0A3S4NVM7"/>
<dbReference type="OrthoDB" id="408954at2759"/>